<dbReference type="EMBL" id="CP039355">
    <property type="protein sequence ID" value="QCE14577.1"/>
    <property type="molecule type" value="Genomic_DNA"/>
</dbReference>
<reference evidence="1 2" key="1">
    <citation type="submission" date="2019-04" db="EMBL/GenBank/DDBJ databases">
        <title>An improved genome assembly and genetic linkage map for asparagus bean, Vigna unguiculata ssp. sesquipedialis.</title>
        <authorList>
            <person name="Xia Q."/>
            <person name="Zhang R."/>
            <person name="Dong Y."/>
        </authorList>
    </citation>
    <scope>NUCLEOTIDE SEQUENCE [LARGE SCALE GENOMIC DNA]</scope>
    <source>
        <tissue evidence="1">Leaf</tissue>
    </source>
</reference>
<dbReference type="AlphaFoldDB" id="A0A4D6NS21"/>
<sequence length="108" mass="12507">MVYRLAIRNEPPGDSEDPEASLHVRCLAVEEVPSSGRLQRKRFYCNNIGVSYWTCVIYKVLVMLQRLAHMIMEKEESPNREMVEKVMKTLAAIKVCVTLAEKRTRHDV</sequence>
<keyword evidence="2" id="KW-1185">Reference proteome</keyword>
<proteinExistence type="predicted"/>
<evidence type="ECO:0000313" key="1">
    <source>
        <dbReference type="EMBL" id="QCE14577.1"/>
    </source>
</evidence>
<protein>
    <submittedName>
        <fullName evidence="1">Uncharacterized protein</fullName>
    </submittedName>
</protein>
<evidence type="ECO:0000313" key="2">
    <source>
        <dbReference type="Proteomes" id="UP000501690"/>
    </source>
</evidence>
<organism evidence="1 2">
    <name type="scientific">Vigna unguiculata</name>
    <name type="common">Cowpea</name>
    <dbReference type="NCBI Taxonomy" id="3917"/>
    <lineage>
        <taxon>Eukaryota</taxon>
        <taxon>Viridiplantae</taxon>
        <taxon>Streptophyta</taxon>
        <taxon>Embryophyta</taxon>
        <taxon>Tracheophyta</taxon>
        <taxon>Spermatophyta</taxon>
        <taxon>Magnoliopsida</taxon>
        <taxon>eudicotyledons</taxon>
        <taxon>Gunneridae</taxon>
        <taxon>Pentapetalae</taxon>
        <taxon>rosids</taxon>
        <taxon>fabids</taxon>
        <taxon>Fabales</taxon>
        <taxon>Fabaceae</taxon>
        <taxon>Papilionoideae</taxon>
        <taxon>50 kb inversion clade</taxon>
        <taxon>NPAAA clade</taxon>
        <taxon>indigoferoid/millettioid clade</taxon>
        <taxon>Phaseoleae</taxon>
        <taxon>Vigna</taxon>
    </lineage>
</organism>
<dbReference type="Proteomes" id="UP000501690">
    <property type="component" value="Linkage Group LG11"/>
</dbReference>
<gene>
    <name evidence="1" type="ORF">DEO72_LG11g1580</name>
</gene>
<accession>A0A4D6NS21</accession>
<name>A0A4D6NS21_VIGUN</name>